<dbReference type="InterPro" id="IPR008964">
    <property type="entry name" value="Invasin/intimin_cell_adhesion"/>
</dbReference>
<feature type="signal peptide" evidence="1">
    <location>
        <begin position="1"/>
        <end position="20"/>
    </location>
</feature>
<dbReference type="Proteomes" id="UP000263900">
    <property type="component" value="Chromosome"/>
</dbReference>
<keyword evidence="4" id="KW-1185">Reference proteome</keyword>
<evidence type="ECO:0000313" key="3">
    <source>
        <dbReference type="EMBL" id="AXY74385.1"/>
    </source>
</evidence>
<feature type="domain" description="MBG" evidence="2">
    <location>
        <begin position="722"/>
        <end position="796"/>
    </location>
</feature>
<dbReference type="OrthoDB" id="355609at2"/>
<dbReference type="KEGG" id="pseg:D3H65_10525"/>
<dbReference type="InterPro" id="IPR041286">
    <property type="entry name" value="MBG_2"/>
</dbReference>
<dbReference type="Gene3D" id="3.30.160.710">
    <property type="match status" value="3"/>
</dbReference>
<keyword evidence="1" id="KW-0732">Signal</keyword>
<dbReference type="Pfam" id="PF18676">
    <property type="entry name" value="MBG_2"/>
    <property type="match status" value="3"/>
</dbReference>
<reference evidence="3 4" key="1">
    <citation type="submission" date="2018-09" db="EMBL/GenBank/DDBJ databases">
        <title>Genome sequencing of strain 6GH32-13.</title>
        <authorList>
            <person name="Weon H.-Y."/>
            <person name="Heo J."/>
            <person name="Kwon S.-W."/>
        </authorList>
    </citation>
    <scope>NUCLEOTIDE SEQUENCE [LARGE SCALE GENOMIC DNA]</scope>
    <source>
        <strain evidence="3 4">5GH32-13</strain>
    </source>
</reference>
<evidence type="ECO:0000256" key="1">
    <source>
        <dbReference type="SAM" id="SignalP"/>
    </source>
</evidence>
<dbReference type="EMBL" id="CP032157">
    <property type="protein sequence ID" value="AXY74385.1"/>
    <property type="molecule type" value="Genomic_DNA"/>
</dbReference>
<proteinExistence type="predicted"/>
<dbReference type="RefSeq" id="WP_119050272.1">
    <property type="nucleotide sequence ID" value="NZ_CP032157.1"/>
</dbReference>
<evidence type="ECO:0000313" key="4">
    <source>
        <dbReference type="Proteomes" id="UP000263900"/>
    </source>
</evidence>
<feature type="chain" id="PRO_5017562303" description="MBG domain-containing protein" evidence="1">
    <location>
        <begin position="21"/>
        <end position="887"/>
    </location>
</feature>
<evidence type="ECO:0000259" key="2">
    <source>
        <dbReference type="Pfam" id="PF18676"/>
    </source>
</evidence>
<feature type="domain" description="MBG" evidence="2">
    <location>
        <begin position="557"/>
        <end position="632"/>
    </location>
</feature>
<feature type="domain" description="MBG" evidence="2">
    <location>
        <begin position="392"/>
        <end position="466"/>
    </location>
</feature>
<accession>A0A3B7MRZ2</accession>
<name>A0A3B7MRZ2_9BACT</name>
<sequence length="887" mass="92793">MKLFSTCIIAFLLFTTNTFSQSITELILPRYIQGTGNFNPADDRKTPFACRLKIEGLTANKTYRYTTGFVDDPGNPSSEGHTIHIDAAGNFVRTENPDFISGYGEFTTDASGSYTGWFMAEVNHAFLFFPYPGSFVYFRVRLNDGDGGTSTVHYLTTTNQITTINFGPTPDDGTALRSTAATSGIAKNFVMLWDDATDRPVCGSVIESDGVDNTIANGYADFYTDFVNGQNKTWGVIIPNNLASGIKKIAQYNLTDGAETGVKTSADGSWAKAGGGSASTANADGGLASVIVLDGSIITLGAAVQQPQTITFVPLTAKTYGNADLDPGATASSTLPVTYTSSNLAVATIVNGNTIHIVGAGTTDITAEQAGSTDYSAAAPVVRSLTVNPAPLTITAENKEKVQGDPLPAFTIIYDGFVNGDDAGDLTTPPIASTTATASSGAGDYPITISGATATNYTITHVPGNLKVTASRQQQTIALGPLVPKTYGDADFAPATASSGLQVFYTSDNPAVATVVNNKIHIVGAGTAMIKASQPGDINYEAAVDVSELLTVKKASLIIKAENKSRLFGQPNPELTIAYTGFVNNESKTTLTTQPTISTTAIASSQPGNYPIKVEGAAAANYDITYENGTLTVNPLPAQTITFDALPVKRYGDGDFVTAATASSGLAVSYSSSNTSVATVVNGMIHITGAGTTNITASQPGNAFNAPAPDVIRTLTVQKANLEIRVADTVKMEGQRNPDLEIKYNGFVNGENVSNLITPAVVSTTATTNSVAGKYPILVTGATSNNYAIAQLSATLRILPPQGSSEDNINAYLSSPGQLKVNIYSVEAGKAGIQLFDQHGTRLLQVNVTLVKGHSSYQLPVGNVVPGIYHVRVSGPAFLLKTKVVIR</sequence>
<organism evidence="3 4">
    <name type="scientific">Paraflavitalea soli</name>
    <dbReference type="NCBI Taxonomy" id="2315862"/>
    <lineage>
        <taxon>Bacteria</taxon>
        <taxon>Pseudomonadati</taxon>
        <taxon>Bacteroidota</taxon>
        <taxon>Chitinophagia</taxon>
        <taxon>Chitinophagales</taxon>
        <taxon>Chitinophagaceae</taxon>
        <taxon>Paraflavitalea</taxon>
    </lineage>
</organism>
<gene>
    <name evidence="3" type="ORF">D3H65_10525</name>
</gene>
<dbReference type="SUPFAM" id="SSF49373">
    <property type="entry name" value="Invasin/intimin cell-adhesion fragments"/>
    <property type="match status" value="2"/>
</dbReference>
<dbReference type="AlphaFoldDB" id="A0A3B7MRZ2"/>
<dbReference type="Gene3D" id="2.60.40.1080">
    <property type="match status" value="1"/>
</dbReference>
<protein>
    <recommendedName>
        <fullName evidence="2">MBG domain-containing protein</fullName>
    </recommendedName>
</protein>